<dbReference type="GO" id="GO:0016757">
    <property type="term" value="F:glycosyltransferase activity"/>
    <property type="evidence" value="ECO:0007669"/>
    <property type="project" value="UniProtKB-KW"/>
</dbReference>
<name>W9NRT0_FUSOX</name>
<dbReference type="Pfam" id="PF00534">
    <property type="entry name" value="Glycos_transf_1"/>
    <property type="match status" value="1"/>
</dbReference>
<proteinExistence type="predicted"/>
<dbReference type="AlphaFoldDB" id="W9NRT0"/>
<dbReference type="EMBL" id="JH650992">
    <property type="protein sequence ID" value="EXA32692.1"/>
    <property type="molecule type" value="Genomic_DNA"/>
</dbReference>
<dbReference type="PANTHER" id="PTHR12526">
    <property type="entry name" value="GLYCOSYLTRANSFERASE"/>
    <property type="match status" value="1"/>
</dbReference>
<dbReference type="OrthoDB" id="512920at2759"/>
<keyword evidence="2" id="KW-0808">Transferase</keyword>
<reference evidence="4" key="2">
    <citation type="submission" date="2012-05" db="EMBL/GenBank/DDBJ databases">
        <title>Annotation of the Genome Sequence of Fusarium oxysporum HDV247.</title>
        <authorList>
            <consortium name="The Broad Institute Genomics Platform"/>
            <person name="Ma L.-J."/>
            <person name="Corby-Kistler H."/>
            <person name="Broz K."/>
            <person name="Gale L.R."/>
            <person name="Jonkers W."/>
            <person name="O'Donnell K."/>
            <person name="Ploetz R."/>
            <person name="Steinberg C."/>
            <person name="Schwartz D.C."/>
            <person name="VanEtten H."/>
            <person name="Zhou S."/>
            <person name="Young S.K."/>
            <person name="Zeng Q."/>
            <person name="Gargeya S."/>
            <person name="Fitzgerald M."/>
            <person name="Abouelleil A."/>
            <person name="Alvarado L."/>
            <person name="Chapman S.B."/>
            <person name="Gainer-Dewar J."/>
            <person name="Goldberg J."/>
            <person name="Griggs A."/>
            <person name="Gujja S."/>
            <person name="Hansen M."/>
            <person name="Howarth C."/>
            <person name="Imamovic A."/>
            <person name="Ireland A."/>
            <person name="Larimer J."/>
            <person name="McCowan C."/>
            <person name="Murphy C."/>
            <person name="Pearson M."/>
            <person name="Poon T.W."/>
            <person name="Priest M."/>
            <person name="Roberts A."/>
            <person name="Saif S."/>
            <person name="Shea T."/>
            <person name="Sykes S."/>
            <person name="Wortman J."/>
            <person name="Nusbaum C."/>
            <person name="Birren B."/>
        </authorList>
    </citation>
    <scope>NUCLEOTIDE SEQUENCE</scope>
    <source>
        <strain evidence="4">HDV247</strain>
    </source>
</reference>
<protein>
    <recommendedName>
        <fullName evidence="3">Glycosyl transferase family 1 domain-containing protein</fullName>
    </recommendedName>
</protein>
<dbReference type="Gene3D" id="3.40.50.2000">
    <property type="entry name" value="Glycogen Phosphorylase B"/>
    <property type="match status" value="1"/>
</dbReference>
<dbReference type="PANTHER" id="PTHR12526:SF510">
    <property type="entry name" value="D-INOSITOL 3-PHOSPHATE GLYCOSYLTRANSFERASE"/>
    <property type="match status" value="1"/>
</dbReference>
<evidence type="ECO:0000259" key="3">
    <source>
        <dbReference type="Pfam" id="PF00534"/>
    </source>
</evidence>
<organism evidence="4">
    <name type="scientific">Fusarium oxysporum f. sp. pisi HDV247</name>
    <dbReference type="NCBI Taxonomy" id="1080344"/>
    <lineage>
        <taxon>Eukaryota</taxon>
        <taxon>Fungi</taxon>
        <taxon>Dikarya</taxon>
        <taxon>Ascomycota</taxon>
        <taxon>Pezizomycotina</taxon>
        <taxon>Sordariomycetes</taxon>
        <taxon>Hypocreomycetidae</taxon>
        <taxon>Hypocreales</taxon>
        <taxon>Nectriaceae</taxon>
        <taxon>Fusarium</taxon>
        <taxon>Fusarium oxysporum species complex</taxon>
    </lineage>
</organism>
<evidence type="ECO:0000256" key="1">
    <source>
        <dbReference type="ARBA" id="ARBA00022676"/>
    </source>
</evidence>
<accession>W9NRT0</accession>
<feature type="domain" description="Glycosyl transferase family 1" evidence="3">
    <location>
        <begin position="323"/>
        <end position="419"/>
    </location>
</feature>
<keyword evidence="1" id="KW-0328">Glycosyltransferase</keyword>
<dbReference type="InterPro" id="IPR001296">
    <property type="entry name" value="Glyco_trans_1"/>
</dbReference>
<evidence type="ECO:0000256" key="2">
    <source>
        <dbReference type="ARBA" id="ARBA00022679"/>
    </source>
</evidence>
<sequence>MRAFLIQTAKGLFSSSGGYKANNALLRYLSSRGHRVRQLCYSYRGEVEHYMQTLNSSGDYDPRLDTRVLHMRLEDGKPGIDVKVHEICMDHGVETLALDSEAFDAAFSGKADSPNQRARMSAEYIEKGTSSAPLMDFISFLQREIRRFSPTHIISNDGLSMKASLASELAHLTMSRIAVVHTAEQLPFGPFAGGVPGHSSTTREADLFQQLDGIWSVSDAIRNYALEHGQLQTRFLVHHPWTYLVGKDHEMPSRLFNWDKKFVAMINPCPVKGSCIFVNLARACPQLEFLTYMSWGADDATVKQMEDLPNMTILPCCAKEKDLWRDIKVLVVPSLWCEAWGMVVVEAHLRGIPVVSSNSGALSESMLGLDYIIPVNPISGERDESGRYTVPEQDVGPWVKAITKLMQDRPEYERVSATVRNKTKEWLKGNNEADIETWLMGIRTGSKF</sequence>
<dbReference type="SUPFAM" id="SSF53756">
    <property type="entry name" value="UDP-Glycosyltransferase/glycogen phosphorylase"/>
    <property type="match status" value="1"/>
</dbReference>
<dbReference type="Proteomes" id="UP000030751">
    <property type="component" value="Unassembled WGS sequence"/>
</dbReference>
<dbReference type="HOGENOM" id="CLU_054222_0_0_1"/>
<reference evidence="4" key="1">
    <citation type="submission" date="2011-10" db="EMBL/GenBank/DDBJ databases">
        <title>The Genome Sequence of Fusarium oxysporum HDV247.</title>
        <authorList>
            <consortium name="The Broad Institute Genome Sequencing Platform"/>
            <person name="Ma L.-J."/>
            <person name="Gale L.R."/>
            <person name="Schwartz D.C."/>
            <person name="Zhou S."/>
            <person name="Corby-Kistler H."/>
            <person name="Young S.K."/>
            <person name="Zeng Q."/>
            <person name="Gargeya S."/>
            <person name="Fitzgerald M."/>
            <person name="Haas B."/>
            <person name="Abouelleil A."/>
            <person name="Alvarado L."/>
            <person name="Arachchi H.M."/>
            <person name="Berlin A."/>
            <person name="Brown A."/>
            <person name="Chapman S.B."/>
            <person name="Chen Z."/>
            <person name="Dunbar C."/>
            <person name="Freedman E."/>
            <person name="Gearin G."/>
            <person name="Goldberg J."/>
            <person name="Griggs A."/>
            <person name="Gujja S."/>
            <person name="Heiman D."/>
            <person name="Howarth C."/>
            <person name="Larson L."/>
            <person name="Lui A."/>
            <person name="MacDonald P.J.P."/>
            <person name="Montmayeur A."/>
            <person name="Murphy C."/>
            <person name="Neiman D."/>
            <person name="Pearson M."/>
            <person name="Priest M."/>
            <person name="Roberts A."/>
            <person name="Saif S."/>
            <person name="Shea T."/>
            <person name="Shenoy N."/>
            <person name="Sisk P."/>
            <person name="Stolte C."/>
            <person name="Sykes S."/>
            <person name="Wortman J."/>
            <person name="Nusbaum C."/>
            <person name="Birren B."/>
        </authorList>
    </citation>
    <scope>NUCLEOTIDE SEQUENCE [LARGE SCALE GENOMIC DNA]</scope>
    <source>
        <strain evidence="4">HDV247</strain>
    </source>
</reference>
<evidence type="ECO:0000313" key="4">
    <source>
        <dbReference type="EMBL" id="EXA32692.1"/>
    </source>
</evidence>
<gene>
    <name evidence="4" type="ORF">FOVG_16025</name>
</gene>